<evidence type="ECO:0000313" key="4">
    <source>
        <dbReference type="Proteomes" id="UP000789833"/>
    </source>
</evidence>
<organism evidence="3 4">
    <name type="scientific">Sutcliffiella rhizosphaerae</name>
    <dbReference type="NCBI Taxonomy" id="2880967"/>
    <lineage>
        <taxon>Bacteria</taxon>
        <taxon>Bacillati</taxon>
        <taxon>Bacillota</taxon>
        <taxon>Bacilli</taxon>
        <taxon>Bacillales</taxon>
        <taxon>Bacillaceae</taxon>
        <taxon>Sutcliffiella</taxon>
    </lineage>
</organism>
<dbReference type="InterPro" id="IPR013766">
    <property type="entry name" value="Thioredoxin_domain"/>
</dbReference>
<name>A0ABN8ABK3_9BACI</name>
<dbReference type="InterPro" id="IPR050553">
    <property type="entry name" value="Thioredoxin_ResA/DsbE_sf"/>
</dbReference>
<reference evidence="3 4" key="1">
    <citation type="submission" date="2021-10" db="EMBL/GenBank/DDBJ databases">
        <authorList>
            <person name="Criscuolo A."/>
        </authorList>
    </citation>
    <scope>NUCLEOTIDE SEQUENCE [LARGE SCALE GENOMIC DNA]</scope>
    <source>
        <strain evidence="4">CIP 111883</strain>
    </source>
</reference>
<dbReference type="PROSITE" id="PS51352">
    <property type="entry name" value="THIOREDOXIN_2"/>
    <property type="match status" value="1"/>
</dbReference>
<gene>
    <name evidence="3" type="primary">resA_1</name>
    <name evidence="3" type="ORF">BACCIP111883_01161</name>
</gene>
<dbReference type="InterPro" id="IPR036249">
    <property type="entry name" value="Thioredoxin-like_sf"/>
</dbReference>
<protein>
    <submittedName>
        <fullName evidence="3">Thiol-disulfide oxidoreductase ResA</fullName>
    </submittedName>
</protein>
<comment type="caution">
    <text evidence="3">The sequence shown here is derived from an EMBL/GenBank/DDBJ whole genome shotgun (WGS) entry which is preliminary data.</text>
</comment>
<sequence length="169" mass="19503">MEFTHSNRHYLSLCAGAVYTHFNSPKHATTSEEDSIAYDFTLSTLTGDTITLSDLRGKPVILNFWATWCDPCKDEMPVFEEFYQTYGEEVQILAINITSNDSEKKVRNFVEEHYLTFPILLDTEGIFRHYQVLSMPTSFFINKDGQIVDIAVGELTMNRLLEQSEKIRE</sequence>
<dbReference type="Pfam" id="PF00578">
    <property type="entry name" value="AhpC-TSA"/>
    <property type="match status" value="1"/>
</dbReference>
<dbReference type="Proteomes" id="UP000789833">
    <property type="component" value="Unassembled WGS sequence"/>
</dbReference>
<dbReference type="InterPro" id="IPR000866">
    <property type="entry name" value="AhpC/TSA"/>
</dbReference>
<accession>A0ABN8ABK3</accession>
<keyword evidence="1" id="KW-1015">Disulfide bond</keyword>
<keyword evidence="4" id="KW-1185">Reference proteome</keyword>
<proteinExistence type="predicted"/>
<dbReference type="PANTHER" id="PTHR42852">
    <property type="entry name" value="THIOL:DISULFIDE INTERCHANGE PROTEIN DSBE"/>
    <property type="match status" value="1"/>
</dbReference>
<dbReference type="RefSeq" id="WP_230500321.1">
    <property type="nucleotide sequence ID" value="NZ_CAKJTJ010000004.1"/>
</dbReference>
<dbReference type="PANTHER" id="PTHR42852:SF13">
    <property type="entry name" value="PROTEIN DIPZ"/>
    <property type="match status" value="1"/>
</dbReference>
<dbReference type="SUPFAM" id="SSF52833">
    <property type="entry name" value="Thioredoxin-like"/>
    <property type="match status" value="1"/>
</dbReference>
<dbReference type="Gene3D" id="3.40.30.10">
    <property type="entry name" value="Glutaredoxin"/>
    <property type="match status" value="1"/>
</dbReference>
<dbReference type="EMBL" id="CAKJTJ010000004">
    <property type="protein sequence ID" value="CAG9620393.1"/>
    <property type="molecule type" value="Genomic_DNA"/>
</dbReference>
<dbReference type="CDD" id="cd02966">
    <property type="entry name" value="TlpA_like_family"/>
    <property type="match status" value="1"/>
</dbReference>
<feature type="domain" description="Thioredoxin" evidence="2">
    <location>
        <begin position="31"/>
        <end position="169"/>
    </location>
</feature>
<evidence type="ECO:0000313" key="3">
    <source>
        <dbReference type="EMBL" id="CAG9620393.1"/>
    </source>
</evidence>
<evidence type="ECO:0000256" key="1">
    <source>
        <dbReference type="ARBA" id="ARBA00023157"/>
    </source>
</evidence>
<evidence type="ECO:0000259" key="2">
    <source>
        <dbReference type="PROSITE" id="PS51352"/>
    </source>
</evidence>